<protein>
    <submittedName>
        <fullName evidence="2">Uncharacterized protein</fullName>
    </submittedName>
</protein>
<accession>A0A803PKL4</accession>
<dbReference type="EMBL" id="UZAU01000514">
    <property type="status" value="NOT_ANNOTATED_CDS"/>
    <property type="molecule type" value="Genomic_DNA"/>
</dbReference>
<organism evidence="2 3">
    <name type="scientific">Cannabis sativa</name>
    <name type="common">Hemp</name>
    <name type="synonym">Marijuana</name>
    <dbReference type="NCBI Taxonomy" id="3483"/>
    <lineage>
        <taxon>Eukaryota</taxon>
        <taxon>Viridiplantae</taxon>
        <taxon>Streptophyta</taxon>
        <taxon>Embryophyta</taxon>
        <taxon>Tracheophyta</taxon>
        <taxon>Spermatophyta</taxon>
        <taxon>Magnoliopsida</taxon>
        <taxon>eudicotyledons</taxon>
        <taxon>Gunneridae</taxon>
        <taxon>Pentapetalae</taxon>
        <taxon>rosids</taxon>
        <taxon>fabids</taxon>
        <taxon>Rosales</taxon>
        <taxon>Cannabaceae</taxon>
        <taxon>Cannabis</taxon>
    </lineage>
</organism>
<feature type="compositionally biased region" description="Polar residues" evidence="1">
    <location>
        <begin position="69"/>
        <end position="95"/>
    </location>
</feature>
<proteinExistence type="predicted"/>
<evidence type="ECO:0000256" key="1">
    <source>
        <dbReference type="SAM" id="MobiDB-lite"/>
    </source>
</evidence>
<reference evidence="2" key="2">
    <citation type="submission" date="2021-03" db="UniProtKB">
        <authorList>
            <consortium name="EnsemblPlants"/>
        </authorList>
    </citation>
    <scope>IDENTIFICATION</scope>
</reference>
<feature type="region of interest" description="Disordered" evidence="1">
    <location>
        <begin position="57"/>
        <end position="129"/>
    </location>
</feature>
<evidence type="ECO:0000313" key="3">
    <source>
        <dbReference type="Proteomes" id="UP000596661"/>
    </source>
</evidence>
<dbReference type="AlphaFoldDB" id="A0A803PKL4"/>
<sequence length="129" mass="14258">MVSELCHLKLWKLNSSPPMEVRQPLHHRQQQIQEVFLDKATKELEITKNEANLAHAKSTMGRGFGKSPSHFSHNSFGSNQNQQRTGSDSYYNTSNGPPGFPPYPGMGGTSPGRGQFAATTTKTSTFYTV</sequence>
<name>A0A803PKL4_CANSA</name>
<evidence type="ECO:0000313" key="2">
    <source>
        <dbReference type="EnsemblPlants" id="cds.evm.model.05.1256"/>
    </source>
</evidence>
<dbReference type="Proteomes" id="UP000596661">
    <property type="component" value="Chromosome 5"/>
</dbReference>
<dbReference type="EnsemblPlants" id="evm.model.05.1256">
    <property type="protein sequence ID" value="cds.evm.model.05.1256"/>
    <property type="gene ID" value="evm.TU.05.1256"/>
</dbReference>
<feature type="compositionally biased region" description="Low complexity" evidence="1">
    <location>
        <begin position="119"/>
        <end position="129"/>
    </location>
</feature>
<reference evidence="2" key="1">
    <citation type="submission" date="2018-11" db="EMBL/GenBank/DDBJ databases">
        <authorList>
            <person name="Grassa J C."/>
        </authorList>
    </citation>
    <scope>NUCLEOTIDE SEQUENCE [LARGE SCALE GENOMIC DNA]</scope>
</reference>
<keyword evidence="3" id="KW-1185">Reference proteome</keyword>
<dbReference type="Gramene" id="evm.model.05.1256">
    <property type="protein sequence ID" value="cds.evm.model.05.1256"/>
    <property type="gene ID" value="evm.TU.05.1256"/>
</dbReference>